<dbReference type="InterPro" id="IPR036770">
    <property type="entry name" value="Ankyrin_rpt-contain_sf"/>
</dbReference>
<dbReference type="PROSITE" id="PS50088">
    <property type="entry name" value="ANK_REPEAT"/>
    <property type="match status" value="11"/>
</dbReference>
<dbReference type="PANTHER" id="PTHR24189">
    <property type="entry name" value="MYOTROPHIN"/>
    <property type="match status" value="1"/>
</dbReference>
<feature type="repeat" description="ANK" evidence="3">
    <location>
        <begin position="268"/>
        <end position="300"/>
    </location>
</feature>
<feature type="repeat" description="ANK" evidence="3">
    <location>
        <begin position="140"/>
        <end position="172"/>
    </location>
</feature>
<dbReference type="Pfam" id="PF00023">
    <property type="entry name" value="Ank"/>
    <property type="match status" value="1"/>
</dbReference>
<evidence type="ECO:0000256" key="2">
    <source>
        <dbReference type="ARBA" id="ARBA00023043"/>
    </source>
</evidence>
<feature type="repeat" description="ANK" evidence="3">
    <location>
        <begin position="339"/>
        <end position="363"/>
    </location>
</feature>
<keyword evidence="2 3" id="KW-0040">ANK repeat</keyword>
<gene>
    <name evidence="4" type="ORF">RICGR_0738</name>
</gene>
<feature type="repeat" description="ANK" evidence="3">
    <location>
        <begin position="234"/>
        <end position="266"/>
    </location>
</feature>
<dbReference type="PROSITE" id="PS50297">
    <property type="entry name" value="ANK_REP_REGION"/>
    <property type="match status" value="8"/>
</dbReference>
<dbReference type="AlphaFoldDB" id="A8PMI2"/>
<protein>
    <submittedName>
        <fullName evidence="4">Uncharacterized protein</fullName>
    </submittedName>
</protein>
<dbReference type="EMBL" id="AAQJ02000001">
    <property type="protein sequence ID" value="EDP46450.1"/>
    <property type="molecule type" value="Genomic_DNA"/>
</dbReference>
<dbReference type="STRING" id="59196.RICGR_0738"/>
<reference evidence="4" key="1">
    <citation type="submission" date="2006-04" db="EMBL/GenBank/DDBJ databases">
        <authorList>
            <person name="Seshadri R."/>
            <person name="Federici B.A."/>
        </authorList>
    </citation>
    <scope>NUCLEOTIDE SEQUENCE [LARGE SCALE GENOMIC DNA]</scope>
</reference>
<name>A8PMI2_9COXI</name>
<organism evidence="4 5">
    <name type="scientific">Rickettsiella grylli</name>
    <dbReference type="NCBI Taxonomy" id="59196"/>
    <lineage>
        <taxon>Bacteria</taxon>
        <taxon>Pseudomonadati</taxon>
        <taxon>Pseudomonadota</taxon>
        <taxon>Gammaproteobacteria</taxon>
        <taxon>Legionellales</taxon>
        <taxon>Coxiellaceae</taxon>
        <taxon>Rickettsiella</taxon>
    </lineage>
</organism>
<keyword evidence="5" id="KW-1185">Reference proteome</keyword>
<dbReference type="SMART" id="SM00248">
    <property type="entry name" value="ANK"/>
    <property type="match status" value="15"/>
</dbReference>
<dbReference type="InterPro" id="IPR050745">
    <property type="entry name" value="Multifunctional_regulatory"/>
</dbReference>
<dbReference type="eggNOG" id="COG0666">
    <property type="taxonomic scope" value="Bacteria"/>
</dbReference>
<feature type="repeat" description="ANK" evidence="3">
    <location>
        <begin position="464"/>
        <end position="496"/>
    </location>
</feature>
<dbReference type="Gene3D" id="1.25.40.20">
    <property type="entry name" value="Ankyrin repeat-containing domain"/>
    <property type="match status" value="3"/>
</dbReference>
<feature type="repeat" description="ANK" evidence="3">
    <location>
        <begin position="205"/>
        <end position="234"/>
    </location>
</feature>
<comment type="caution">
    <text evidence="4">The sequence shown here is derived from an EMBL/GenBank/DDBJ whole genome shotgun (WGS) entry which is preliminary data.</text>
</comment>
<dbReference type="PANTHER" id="PTHR24189:SF50">
    <property type="entry name" value="ANKYRIN REPEAT AND SOCS BOX PROTEIN 2"/>
    <property type="match status" value="1"/>
</dbReference>
<dbReference type="Pfam" id="PF13637">
    <property type="entry name" value="Ank_4"/>
    <property type="match status" value="1"/>
</dbReference>
<proteinExistence type="predicted"/>
<feature type="repeat" description="ANK" evidence="3">
    <location>
        <begin position="431"/>
        <end position="463"/>
    </location>
</feature>
<dbReference type="SUPFAM" id="SSF48403">
    <property type="entry name" value="Ankyrin repeat"/>
    <property type="match status" value="2"/>
</dbReference>
<dbReference type="OrthoDB" id="5630807at2"/>
<feature type="repeat" description="ANK" evidence="3">
    <location>
        <begin position="73"/>
        <end position="105"/>
    </location>
</feature>
<feature type="repeat" description="ANK" evidence="3">
    <location>
        <begin position="107"/>
        <end position="139"/>
    </location>
</feature>
<evidence type="ECO:0000313" key="4">
    <source>
        <dbReference type="EMBL" id="EDP46450.1"/>
    </source>
</evidence>
<evidence type="ECO:0000256" key="1">
    <source>
        <dbReference type="ARBA" id="ARBA00022737"/>
    </source>
</evidence>
<feature type="repeat" description="ANK" evidence="3">
    <location>
        <begin position="365"/>
        <end position="397"/>
    </location>
</feature>
<sequence length="678" mass="75021">MKRSSNPLRPPLLDSHTVPPELVDVFRGTHISDNVNPVTNIEEALYDACYKGHVKKVKRLIKSGAHVNSVNLNGDTPLYAACSKGHVEIVNKLIKHGALVDLTNNNEKTTPLYQASKQGYTEIVRLLIEHGADINLPDKDGTTSLHCAYFKGHNEILELFIKNEATLYETKERLFYTSCLTGNLQAATLFIKYGINVNLENIFGTPLAWACSCGHTEIAKLLINNGAVVNVMDNGETLLYSACSNGYTGIAKLLIENGANVNLLSNCEKKTPLCQASQQGHTEIVKLLIDSGADINQVDQDGIIPVYYAFFEDYNDIVALFLENKATTRECKEGLLCCACKHGNFEIAKLLIQHGVDVNLEGNGDDGTALDLACSNGHVEIAKLLIQNGANINAMNRYGGTSLSFASSENHTEIIKLLIDSGADINLPDDRGVTVLYSTCSKDQTEVATLLTNKGAKVNIASNSGRTSLYHASKQGNSTIVKNLLSCGAYVDAASNSGRTALCHARLKEHREIVELLIYSAMLQNIADETPNFIQKDEKLSAVWDTLRKIEAIKEIKSKIVFSFYDLTEKDVDILSKSITNRDLKFLREQVFPDYTDGLIKRLEAIHLHKKERSETIDALLSNSCFKYNLFSHASEQNRNQNVQLTEDDIRMILEFLETKDLKTMTQAVNMPYSFNNS</sequence>
<evidence type="ECO:0000256" key="3">
    <source>
        <dbReference type="PROSITE-ProRule" id="PRU00023"/>
    </source>
</evidence>
<evidence type="ECO:0000313" key="5">
    <source>
        <dbReference type="Proteomes" id="UP000054075"/>
    </source>
</evidence>
<dbReference type="PRINTS" id="PR01415">
    <property type="entry name" value="ANKYRIN"/>
</dbReference>
<dbReference type="InterPro" id="IPR002110">
    <property type="entry name" value="Ankyrin_rpt"/>
</dbReference>
<reference evidence="4" key="2">
    <citation type="submission" date="2007-10" db="EMBL/GenBank/DDBJ databases">
        <authorList>
            <person name="Myers G.S."/>
        </authorList>
    </citation>
    <scope>NUCLEOTIDE SEQUENCE [LARGE SCALE GENOMIC DNA]</scope>
</reference>
<dbReference type="Pfam" id="PF12796">
    <property type="entry name" value="Ank_2"/>
    <property type="match status" value="4"/>
</dbReference>
<feature type="repeat" description="ANK" evidence="3">
    <location>
        <begin position="398"/>
        <end position="430"/>
    </location>
</feature>
<keyword evidence="1" id="KW-0677">Repeat</keyword>
<dbReference type="Proteomes" id="UP000054075">
    <property type="component" value="Unassembled WGS sequence"/>
</dbReference>
<dbReference type="RefSeq" id="WP_006035428.1">
    <property type="nucleotide sequence ID" value="NZ_AAQJ02000001.1"/>
</dbReference>
<accession>A8PMI2</accession>